<comment type="similarity">
    <text evidence="1">Belongs to the cytochrome P450 family.</text>
</comment>
<dbReference type="Proteomes" id="UP000797356">
    <property type="component" value="Chromosome 7"/>
</dbReference>
<sequence>MLPTLLAHLHHLHDWVTWILKETGCTFLFHGPWFTGMDMLVTCDPSNVHHVFSANFPNYPKGDDFSEIFDILGDGIFNSDAESWRSQRMKAHSLISDRSFRPFVSQSTRNKVEKGLIPLLDQLAKQQVAVDLQDVFLRLTFDTTCYLVFGADPGCLSIGFPTVPFAKAMDDATGALLFRHVVPPAWWKLQRWLRIGEEKKLALAWEVMDQFIAQRIAEKKEEKNKSRSHEEAPRDLLSAYIDVCDDLHMVDVGNPKEFDKFLRDTAMNFMIAGRDTTGAALTWFFWLLSKNPLAELKILEELKSLRKEERSCSESVTLFDAEELKGLVYLHAALCESLRLYPPVPFEHKGVLKSEVLPSGHEAQPRTKILFFLYAMGRMEGVWGKDCLEFKPERWISDKGKLKHEPSYKFPSFNAGPRTCLGKDMAFTQMKTVVSAMVYNFHVDVVEGHVVEPKISIILQMKNGLMVRIRKRASAFPGPFAKAMDDAMGVWWKLPRRDLKSMVSAGLITLTSSTYDLPEAVIGKRTMNILCIGHGGGSLPLFLASKIKGAVVHIVDIDPVVISASIQAMGFPASSVKTSDHIWVTQPAYADSLLWDGIHDRLFLYGSDAEDFVLDNPYIYDLVFIDAYDGDDIFPHKFWDPHGPFLKSLENRLHPVHGTVVVNLHSDSEPFTTETNDYSFFQCILPMGRYVSQICRAYREHLGLAFCVPVPWLCNATLVACRGRGLCGGEGLFVNRDMVLNTLISKSHLVETVLDLPFPCLQYIKRGFMLVD</sequence>
<dbReference type="Gene3D" id="1.10.630.10">
    <property type="entry name" value="Cytochrome P450"/>
    <property type="match status" value="1"/>
</dbReference>
<dbReference type="Pfam" id="PF00067">
    <property type="entry name" value="p450"/>
    <property type="match status" value="1"/>
</dbReference>
<dbReference type="GO" id="GO:0006629">
    <property type="term" value="P:lipid metabolic process"/>
    <property type="evidence" value="ECO:0007669"/>
    <property type="project" value="UniProtKB-ARBA"/>
</dbReference>
<keyword evidence="3" id="KW-0560">Oxidoreductase</keyword>
<dbReference type="InterPro" id="IPR001128">
    <property type="entry name" value="Cyt_P450"/>
</dbReference>
<dbReference type="InterPro" id="IPR036396">
    <property type="entry name" value="Cyt_P450_sf"/>
</dbReference>
<organism evidence="6 7">
    <name type="scientific">Cocos nucifera</name>
    <name type="common">Coconut palm</name>
    <dbReference type="NCBI Taxonomy" id="13894"/>
    <lineage>
        <taxon>Eukaryota</taxon>
        <taxon>Viridiplantae</taxon>
        <taxon>Streptophyta</taxon>
        <taxon>Embryophyta</taxon>
        <taxon>Tracheophyta</taxon>
        <taxon>Spermatophyta</taxon>
        <taxon>Magnoliopsida</taxon>
        <taxon>Liliopsida</taxon>
        <taxon>Arecaceae</taxon>
        <taxon>Arecoideae</taxon>
        <taxon>Cocoseae</taxon>
        <taxon>Attaleinae</taxon>
        <taxon>Cocos</taxon>
    </lineage>
</organism>
<dbReference type="GO" id="GO:0016705">
    <property type="term" value="F:oxidoreductase activity, acting on paired donors, with incorporation or reduction of molecular oxygen"/>
    <property type="evidence" value="ECO:0007669"/>
    <property type="project" value="InterPro"/>
</dbReference>
<dbReference type="EMBL" id="CM017878">
    <property type="protein sequence ID" value="KAG1354022.1"/>
    <property type="molecule type" value="Genomic_DNA"/>
</dbReference>
<keyword evidence="2 5" id="KW-0479">Metal-binding</keyword>
<accession>A0A8K0N495</accession>
<dbReference type="Gene3D" id="3.40.50.150">
    <property type="entry name" value="Vaccinia Virus protein VP39"/>
    <property type="match status" value="1"/>
</dbReference>
<proteinExistence type="inferred from homology"/>
<keyword evidence="4 5" id="KW-0408">Iron</keyword>
<dbReference type="PANTHER" id="PTHR24296">
    <property type="entry name" value="CYTOCHROME P450"/>
    <property type="match status" value="1"/>
</dbReference>
<evidence type="ECO:0000313" key="7">
    <source>
        <dbReference type="Proteomes" id="UP000797356"/>
    </source>
</evidence>
<dbReference type="CDD" id="cd11064">
    <property type="entry name" value="CYP86A"/>
    <property type="match status" value="1"/>
</dbReference>
<dbReference type="InterPro" id="IPR002401">
    <property type="entry name" value="Cyt_P450_E_grp-I"/>
</dbReference>
<dbReference type="InterPro" id="IPR017972">
    <property type="entry name" value="Cyt_P450_CS"/>
</dbReference>
<evidence type="ECO:0000256" key="3">
    <source>
        <dbReference type="ARBA" id="ARBA00023002"/>
    </source>
</evidence>
<dbReference type="InterPro" id="IPR029063">
    <property type="entry name" value="SAM-dependent_MTases_sf"/>
</dbReference>
<dbReference type="AlphaFoldDB" id="A0A8K0N495"/>
<evidence type="ECO:0000256" key="2">
    <source>
        <dbReference type="ARBA" id="ARBA00022723"/>
    </source>
</evidence>
<reference evidence="6" key="2">
    <citation type="submission" date="2019-07" db="EMBL/GenBank/DDBJ databases">
        <authorList>
            <person name="Yang Y."/>
            <person name="Bocs S."/>
            <person name="Baudouin L."/>
        </authorList>
    </citation>
    <scope>NUCLEOTIDE SEQUENCE</scope>
    <source>
        <tissue evidence="6">Spear leaf of Hainan Tall coconut</tissue>
    </source>
</reference>
<comment type="caution">
    <text evidence="6">The sequence shown here is derived from an EMBL/GenBank/DDBJ whole genome shotgun (WGS) entry which is preliminary data.</text>
</comment>
<gene>
    <name evidence="6" type="ORF">COCNU_07G001340</name>
</gene>
<dbReference type="OrthoDB" id="1470350at2759"/>
<keyword evidence="5" id="KW-0349">Heme</keyword>
<evidence type="ECO:0000256" key="5">
    <source>
        <dbReference type="PIRSR" id="PIRSR602401-1"/>
    </source>
</evidence>
<dbReference type="SUPFAM" id="SSF53335">
    <property type="entry name" value="S-adenosyl-L-methionine-dependent methyltransferases"/>
    <property type="match status" value="1"/>
</dbReference>
<evidence type="ECO:0000313" key="6">
    <source>
        <dbReference type="EMBL" id="KAG1354022.1"/>
    </source>
</evidence>
<keyword evidence="7" id="KW-1185">Reference proteome</keyword>
<reference evidence="6" key="1">
    <citation type="journal article" date="2017" name="Gigascience">
        <title>The genome draft of coconut (Cocos nucifera).</title>
        <authorList>
            <person name="Xiao Y."/>
            <person name="Xu P."/>
            <person name="Fan H."/>
            <person name="Baudouin L."/>
            <person name="Xia W."/>
            <person name="Bocs S."/>
            <person name="Xu J."/>
            <person name="Li Q."/>
            <person name="Guo A."/>
            <person name="Zhou L."/>
            <person name="Li J."/>
            <person name="Wu Y."/>
            <person name="Ma Z."/>
            <person name="Armero A."/>
            <person name="Issali A.E."/>
            <person name="Liu N."/>
            <person name="Peng M."/>
            <person name="Yang Y."/>
        </authorList>
    </citation>
    <scope>NUCLEOTIDE SEQUENCE</scope>
    <source>
        <tissue evidence="6">Spear leaf of Hainan Tall coconut</tissue>
    </source>
</reference>
<protein>
    <submittedName>
        <fullName evidence="6">Putative Noroxomaritidine synthase</fullName>
    </submittedName>
</protein>
<comment type="cofactor">
    <cofactor evidence="5">
        <name>heme</name>
        <dbReference type="ChEBI" id="CHEBI:30413"/>
    </cofactor>
</comment>
<evidence type="ECO:0000256" key="4">
    <source>
        <dbReference type="ARBA" id="ARBA00023004"/>
    </source>
</evidence>
<feature type="binding site" description="axial binding residue" evidence="5">
    <location>
        <position position="420"/>
    </location>
    <ligand>
        <name>heme</name>
        <dbReference type="ChEBI" id="CHEBI:30413"/>
    </ligand>
    <ligandPart>
        <name>Fe</name>
        <dbReference type="ChEBI" id="CHEBI:18248"/>
    </ligandPart>
</feature>
<dbReference type="PRINTS" id="PR00385">
    <property type="entry name" value="P450"/>
</dbReference>
<dbReference type="GO" id="GO:0020037">
    <property type="term" value="F:heme binding"/>
    <property type="evidence" value="ECO:0007669"/>
    <property type="project" value="InterPro"/>
</dbReference>
<dbReference type="PROSITE" id="PS00086">
    <property type="entry name" value="CYTOCHROME_P450"/>
    <property type="match status" value="1"/>
</dbReference>
<dbReference type="PRINTS" id="PR00463">
    <property type="entry name" value="EP450I"/>
</dbReference>
<dbReference type="GO" id="GO:0004497">
    <property type="term" value="F:monooxygenase activity"/>
    <property type="evidence" value="ECO:0007669"/>
    <property type="project" value="InterPro"/>
</dbReference>
<dbReference type="SUPFAM" id="SSF48264">
    <property type="entry name" value="Cytochrome P450"/>
    <property type="match status" value="1"/>
</dbReference>
<name>A0A8K0N495_COCNU</name>
<dbReference type="GO" id="GO:0005506">
    <property type="term" value="F:iron ion binding"/>
    <property type="evidence" value="ECO:0007669"/>
    <property type="project" value="InterPro"/>
</dbReference>
<evidence type="ECO:0000256" key="1">
    <source>
        <dbReference type="ARBA" id="ARBA00010617"/>
    </source>
</evidence>